<dbReference type="GO" id="GO:0009908">
    <property type="term" value="P:flower development"/>
    <property type="evidence" value="ECO:0007669"/>
    <property type="project" value="UniProtKB-ARBA"/>
</dbReference>
<dbReference type="OrthoDB" id="1898716at2759"/>
<proteinExistence type="predicted"/>
<dbReference type="InterPro" id="IPR050142">
    <property type="entry name" value="MADS-box/MEF2_TF"/>
</dbReference>
<dbReference type="Proteomes" id="UP000886595">
    <property type="component" value="Unassembled WGS sequence"/>
</dbReference>
<comment type="caution">
    <text evidence="9">The sequence shown here is derived from an EMBL/GenBank/DDBJ whole genome shotgun (WGS) entry which is preliminary data.</text>
</comment>
<keyword evidence="3" id="KW-0238">DNA-binding</keyword>
<dbReference type="InterPro" id="IPR002100">
    <property type="entry name" value="TF_MADSbox"/>
</dbReference>
<dbReference type="GO" id="GO:0045944">
    <property type="term" value="P:positive regulation of transcription by RNA polymerase II"/>
    <property type="evidence" value="ECO:0007669"/>
    <property type="project" value="InterPro"/>
</dbReference>
<dbReference type="GO" id="GO:0003700">
    <property type="term" value="F:DNA-binding transcription factor activity"/>
    <property type="evidence" value="ECO:0007669"/>
    <property type="project" value="InterPro"/>
</dbReference>
<dbReference type="InterPro" id="IPR002487">
    <property type="entry name" value="TF_Kbox"/>
</dbReference>
<feature type="domain" description="K-box" evidence="8">
    <location>
        <begin position="88"/>
        <end position="173"/>
    </location>
</feature>
<dbReference type="InterPro" id="IPR036879">
    <property type="entry name" value="TF_MADSbox_sf"/>
</dbReference>
<keyword evidence="2" id="KW-0805">Transcription regulation</keyword>
<comment type="subcellular location">
    <subcellularLocation>
        <location evidence="1">Nucleus</location>
    </subcellularLocation>
</comment>
<evidence type="ECO:0000256" key="2">
    <source>
        <dbReference type="ARBA" id="ARBA00023015"/>
    </source>
</evidence>
<dbReference type="EMBL" id="JAAMPC010000009">
    <property type="protein sequence ID" value="KAG2295919.1"/>
    <property type="molecule type" value="Genomic_DNA"/>
</dbReference>
<feature type="region of interest" description="Disordered" evidence="6">
    <location>
        <begin position="177"/>
        <end position="197"/>
    </location>
</feature>
<protein>
    <submittedName>
        <fullName evidence="9">Uncharacterized protein</fullName>
    </submittedName>
</protein>
<dbReference type="GO" id="GO:0099402">
    <property type="term" value="P:plant organ development"/>
    <property type="evidence" value="ECO:0007669"/>
    <property type="project" value="UniProtKB-ARBA"/>
</dbReference>
<sequence>MGRGRVEMKLIENKIYRQVTFSKGRNGLMKNAYELSVLCDVEVALIVFSSRGKLYEFGSVGVERTIERYHRCYIRSLSNNRPEEFTQACNWCQEVTKLKSQYESLVRTNRIINKNLGKMSLKELQGLERQLEAALTATRKRKDTQVMMEEMEDLRKRASLAFKSFQYLWPNTEASAAGDPNNSEFPVQSSEGSSVSKSNMACKTNFVQDWVL</sequence>
<accession>A0A8X7UYY6</accession>
<dbReference type="GO" id="GO:0000977">
    <property type="term" value="F:RNA polymerase II transcription regulatory region sequence-specific DNA binding"/>
    <property type="evidence" value="ECO:0007669"/>
    <property type="project" value="InterPro"/>
</dbReference>
<gene>
    <name evidence="9" type="ORF">Bca52824_042588</name>
</gene>
<dbReference type="GO" id="GO:0046983">
    <property type="term" value="F:protein dimerization activity"/>
    <property type="evidence" value="ECO:0007669"/>
    <property type="project" value="InterPro"/>
</dbReference>
<dbReference type="PANTHER" id="PTHR48019">
    <property type="entry name" value="SERUM RESPONSE FACTOR HOMOLOG"/>
    <property type="match status" value="1"/>
</dbReference>
<evidence type="ECO:0000256" key="5">
    <source>
        <dbReference type="ARBA" id="ARBA00023242"/>
    </source>
</evidence>
<keyword evidence="4" id="KW-0804">Transcription</keyword>
<dbReference type="AlphaFoldDB" id="A0A8X7UYY6"/>
<feature type="domain" description="MADS-box" evidence="7">
    <location>
        <begin position="1"/>
        <end position="61"/>
    </location>
</feature>
<evidence type="ECO:0000259" key="7">
    <source>
        <dbReference type="PROSITE" id="PS50066"/>
    </source>
</evidence>
<dbReference type="Pfam" id="PF01486">
    <property type="entry name" value="K-box"/>
    <property type="match status" value="1"/>
</dbReference>
<reference evidence="9 10" key="1">
    <citation type="submission" date="2020-02" db="EMBL/GenBank/DDBJ databases">
        <authorList>
            <person name="Ma Q."/>
            <person name="Huang Y."/>
            <person name="Song X."/>
            <person name="Pei D."/>
        </authorList>
    </citation>
    <scope>NUCLEOTIDE SEQUENCE [LARGE SCALE GENOMIC DNA]</scope>
    <source>
        <strain evidence="9">Sxm20200214</strain>
        <tissue evidence="9">Leaf</tissue>
    </source>
</reference>
<dbReference type="PROSITE" id="PS51297">
    <property type="entry name" value="K_BOX"/>
    <property type="match status" value="1"/>
</dbReference>
<dbReference type="SMART" id="SM00432">
    <property type="entry name" value="MADS"/>
    <property type="match status" value="1"/>
</dbReference>
<organism evidence="9 10">
    <name type="scientific">Brassica carinata</name>
    <name type="common">Ethiopian mustard</name>
    <name type="synonym">Abyssinian cabbage</name>
    <dbReference type="NCBI Taxonomy" id="52824"/>
    <lineage>
        <taxon>Eukaryota</taxon>
        <taxon>Viridiplantae</taxon>
        <taxon>Streptophyta</taxon>
        <taxon>Embryophyta</taxon>
        <taxon>Tracheophyta</taxon>
        <taxon>Spermatophyta</taxon>
        <taxon>Magnoliopsida</taxon>
        <taxon>eudicotyledons</taxon>
        <taxon>Gunneridae</taxon>
        <taxon>Pentapetalae</taxon>
        <taxon>rosids</taxon>
        <taxon>malvids</taxon>
        <taxon>Brassicales</taxon>
        <taxon>Brassicaceae</taxon>
        <taxon>Brassiceae</taxon>
        <taxon>Brassica</taxon>
    </lineage>
</organism>
<dbReference type="Pfam" id="PF00319">
    <property type="entry name" value="SRF-TF"/>
    <property type="match status" value="1"/>
</dbReference>
<evidence type="ECO:0000313" key="10">
    <source>
        <dbReference type="Proteomes" id="UP000886595"/>
    </source>
</evidence>
<evidence type="ECO:0000313" key="9">
    <source>
        <dbReference type="EMBL" id="KAG2295919.1"/>
    </source>
</evidence>
<keyword evidence="5" id="KW-0539">Nucleus</keyword>
<dbReference type="CDD" id="cd00265">
    <property type="entry name" value="MADS_MEF2_like"/>
    <property type="match status" value="1"/>
</dbReference>
<evidence type="ECO:0000256" key="1">
    <source>
        <dbReference type="ARBA" id="ARBA00004123"/>
    </source>
</evidence>
<dbReference type="Gene3D" id="3.40.1810.10">
    <property type="entry name" value="Transcription factor, MADS-box"/>
    <property type="match status" value="1"/>
</dbReference>
<evidence type="ECO:0000256" key="4">
    <source>
        <dbReference type="ARBA" id="ARBA00023163"/>
    </source>
</evidence>
<evidence type="ECO:0000256" key="3">
    <source>
        <dbReference type="ARBA" id="ARBA00023125"/>
    </source>
</evidence>
<dbReference type="PROSITE" id="PS50066">
    <property type="entry name" value="MADS_BOX_2"/>
    <property type="match status" value="1"/>
</dbReference>
<dbReference type="PRINTS" id="PR00404">
    <property type="entry name" value="MADSDOMAIN"/>
</dbReference>
<evidence type="ECO:0000259" key="8">
    <source>
        <dbReference type="PROSITE" id="PS51297"/>
    </source>
</evidence>
<dbReference type="GO" id="GO:0005634">
    <property type="term" value="C:nucleus"/>
    <property type="evidence" value="ECO:0007669"/>
    <property type="project" value="UniProtKB-SubCell"/>
</dbReference>
<dbReference type="SUPFAM" id="SSF55455">
    <property type="entry name" value="SRF-like"/>
    <property type="match status" value="1"/>
</dbReference>
<name>A0A8X7UYY6_BRACI</name>
<dbReference type="InterPro" id="IPR033896">
    <property type="entry name" value="MEF2-like_N"/>
</dbReference>
<keyword evidence="10" id="KW-1185">Reference proteome</keyword>
<dbReference type="FunFam" id="3.40.1810.10:FF:000030">
    <property type="entry name" value="Agamous-like MADS-box protein AGL13"/>
    <property type="match status" value="1"/>
</dbReference>
<evidence type="ECO:0000256" key="6">
    <source>
        <dbReference type="SAM" id="MobiDB-lite"/>
    </source>
</evidence>